<dbReference type="Pfam" id="PF00581">
    <property type="entry name" value="Rhodanese"/>
    <property type="match status" value="2"/>
</dbReference>
<accession>A5FVE1</accession>
<evidence type="ECO:0000256" key="3">
    <source>
        <dbReference type="SAM" id="SignalP"/>
    </source>
</evidence>
<dbReference type="AlphaFoldDB" id="A5FVE1"/>
<feature type="chain" id="PRO_5002681293" evidence="3">
    <location>
        <begin position="44"/>
        <end position="333"/>
    </location>
</feature>
<dbReference type="GO" id="GO:0004792">
    <property type="term" value="F:thiosulfate-cyanide sulfurtransferase activity"/>
    <property type="evidence" value="ECO:0007669"/>
    <property type="project" value="TreeGrafter"/>
</dbReference>
<evidence type="ECO:0000313" key="5">
    <source>
        <dbReference type="EMBL" id="ABQ29573.1"/>
    </source>
</evidence>
<gene>
    <name evidence="5" type="ordered locus">Acry_0346</name>
</gene>
<proteinExistence type="predicted"/>
<dbReference type="CDD" id="cd01449">
    <property type="entry name" value="TST_Repeat_2"/>
    <property type="match status" value="1"/>
</dbReference>
<dbReference type="HOGENOM" id="CLU_031618_1_2_5"/>
<feature type="signal peptide" evidence="3">
    <location>
        <begin position="1"/>
        <end position="43"/>
    </location>
</feature>
<feature type="domain" description="Rhodanese" evidence="4">
    <location>
        <begin position="212"/>
        <end position="327"/>
    </location>
</feature>
<protein>
    <submittedName>
        <fullName evidence="5">Rhodanese domain protein</fullName>
    </submittedName>
</protein>
<keyword evidence="1" id="KW-0808">Transferase</keyword>
<dbReference type="PANTHER" id="PTHR11364:SF27">
    <property type="entry name" value="SULFURTRANSFERASE"/>
    <property type="match status" value="1"/>
</dbReference>
<dbReference type="PROSITE" id="PS50206">
    <property type="entry name" value="RHODANESE_3"/>
    <property type="match status" value="2"/>
</dbReference>
<dbReference type="Gene3D" id="3.40.250.10">
    <property type="entry name" value="Rhodanese-like domain"/>
    <property type="match status" value="2"/>
</dbReference>
<evidence type="ECO:0000259" key="4">
    <source>
        <dbReference type="PROSITE" id="PS50206"/>
    </source>
</evidence>
<dbReference type="InterPro" id="IPR045078">
    <property type="entry name" value="TST/MPST-like"/>
</dbReference>
<organism evidence="5 6">
    <name type="scientific">Acidiphilium cryptum (strain JF-5)</name>
    <dbReference type="NCBI Taxonomy" id="349163"/>
    <lineage>
        <taxon>Bacteria</taxon>
        <taxon>Pseudomonadati</taxon>
        <taxon>Pseudomonadota</taxon>
        <taxon>Alphaproteobacteria</taxon>
        <taxon>Acetobacterales</taxon>
        <taxon>Acidocellaceae</taxon>
        <taxon>Acidiphilium</taxon>
    </lineage>
</organism>
<dbReference type="Proteomes" id="UP000000245">
    <property type="component" value="Chromosome"/>
</dbReference>
<dbReference type="SUPFAM" id="SSF52821">
    <property type="entry name" value="Rhodanese/Cell cycle control phosphatase"/>
    <property type="match status" value="2"/>
</dbReference>
<feature type="domain" description="Rhodanese" evidence="4">
    <location>
        <begin position="74"/>
        <end position="181"/>
    </location>
</feature>
<keyword evidence="2" id="KW-0677">Repeat</keyword>
<sequence length="333" mass="35122">MNMQTRTAALATARPAAAIMASLSAAALGIAVLGLAATAPARAAPASSAPPLVDAAWLRAHLHDRGQVILEVYDTATQRPAYEAGHIPGAVFTGFLNDGWRVPRDGIPGMLPPPEQIAGVIGHFGIGNATRVIIVPAGRARGDFNAAARVFWTLRMEGADNASILNGGDRAWFADPADPVARGNVPLRPAVFVPHPTTEYLATMPMVRATLDSHAAQLVDARPPAQFEGRVRAPVDARAGTLPGARNLPFSAVLTADGEGVRPMPELAQALHRAGVERGAPSITFCNTGHFASTDWFVLREVLANPRVRLYDGSMSEWSRNPALPMVPGHSAF</sequence>
<dbReference type="STRING" id="349163.Acry_0346"/>
<dbReference type="SMART" id="SM00450">
    <property type="entry name" value="RHOD"/>
    <property type="match status" value="2"/>
</dbReference>
<evidence type="ECO:0000313" key="6">
    <source>
        <dbReference type="Proteomes" id="UP000000245"/>
    </source>
</evidence>
<evidence type="ECO:0000256" key="2">
    <source>
        <dbReference type="ARBA" id="ARBA00022737"/>
    </source>
</evidence>
<keyword evidence="3" id="KW-0732">Signal</keyword>
<dbReference type="eggNOG" id="COG2897">
    <property type="taxonomic scope" value="Bacteria"/>
</dbReference>
<evidence type="ECO:0000256" key="1">
    <source>
        <dbReference type="ARBA" id="ARBA00022679"/>
    </source>
</evidence>
<dbReference type="CDD" id="cd01448">
    <property type="entry name" value="TST_Repeat_1"/>
    <property type="match status" value="1"/>
</dbReference>
<dbReference type="PANTHER" id="PTHR11364">
    <property type="entry name" value="THIOSULFATE SULFERTANSFERASE"/>
    <property type="match status" value="1"/>
</dbReference>
<dbReference type="EMBL" id="CP000697">
    <property type="protein sequence ID" value="ABQ29573.1"/>
    <property type="molecule type" value="Genomic_DNA"/>
</dbReference>
<reference evidence="5 6" key="1">
    <citation type="submission" date="2007-05" db="EMBL/GenBank/DDBJ databases">
        <title>Complete sequence of chromosome of Acidiphilium cryptum JF-5.</title>
        <authorList>
            <consortium name="US DOE Joint Genome Institute"/>
            <person name="Copeland A."/>
            <person name="Lucas S."/>
            <person name="Lapidus A."/>
            <person name="Barry K."/>
            <person name="Detter J.C."/>
            <person name="Glavina del Rio T."/>
            <person name="Hammon N."/>
            <person name="Israni S."/>
            <person name="Dalin E."/>
            <person name="Tice H."/>
            <person name="Pitluck S."/>
            <person name="Sims D."/>
            <person name="Brettin T."/>
            <person name="Bruce D."/>
            <person name="Han C."/>
            <person name="Schmutz J."/>
            <person name="Larimer F."/>
            <person name="Land M."/>
            <person name="Hauser L."/>
            <person name="Kyrpides N."/>
            <person name="Kim E."/>
            <person name="Magnuson T."/>
            <person name="Richardson P."/>
        </authorList>
    </citation>
    <scope>NUCLEOTIDE SEQUENCE [LARGE SCALE GENOMIC DNA]</scope>
    <source>
        <strain evidence="5 6">JF-5</strain>
    </source>
</reference>
<keyword evidence="6" id="KW-1185">Reference proteome</keyword>
<dbReference type="KEGG" id="acr:Acry_0346"/>
<dbReference type="InterPro" id="IPR036873">
    <property type="entry name" value="Rhodanese-like_dom_sf"/>
</dbReference>
<dbReference type="InterPro" id="IPR001763">
    <property type="entry name" value="Rhodanese-like_dom"/>
</dbReference>
<name>A5FVE1_ACICJ</name>